<organism evidence="2 3">
    <name type="scientific">Protopolystoma xenopodis</name>
    <dbReference type="NCBI Taxonomy" id="117903"/>
    <lineage>
        <taxon>Eukaryota</taxon>
        <taxon>Metazoa</taxon>
        <taxon>Spiralia</taxon>
        <taxon>Lophotrochozoa</taxon>
        <taxon>Platyhelminthes</taxon>
        <taxon>Monogenea</taxon>
        <taxon>Polyopisthocotylea</taxon>
        <taxon>Polystomatidea</taxon>
        <taxon>Polystomatidae</taxon>
        <taxon>Protopolystoma</taxon>
    </lineage>
</organism>
<comment type="caution">
    <text evidence="2">The sequence shown here is derived from an EMBL/GenBank/DDBJ whole genome shotgun (WGS) entry which is preliminary data.</text>
</comment>
<dbReference type="AlphaFoldDB" id="A0A3S4ZS89"/>
<dbReference type="EMBL" id="CAAALY010009800">
    <property type="protein sequence ID" value="VEL10728.1"/>
    <property type="molecule type" value="Genomic_DNA"/>
</dbReference>
<keyword evidence="3" id="KW-1185">Reference proteome</keyword>
<evidence type="ECO:0000313" key="3">
    <source>
        <dbReference type="Proteomes" id="UP000784294"/>
    </source>
</evidence>
<protein>
    <submittedName>
        <fullName evidence="2">Uncharacterized protein</fullName>
    </submittedName>
</protein>
<proteinExistence type="predicted"/>
<accession>A0A3S4ZS89</accession>
<evidence type="ECO:0000313" key="2">
    <source>
        <dbReference type="EMBL" id="VEL10728.1"/>
    </source>
</evidence>
<feature type="region of interest" description="Disordered" evidence="1">
    <location>
        <begin position="1"/>
        <end position="35"/>
    </location>
</feature>
<sequence>MTNSSDDVHHMMDESSARFHPNRRRRYNEMHPSSSDENWAYQSKRKYWNEEFANLGAEAELKLTDEKLYGHFRMYAGTHTQTTICIFYVHANTYTSSKEPILKRNMQLAEPLQYSLEAWSIDLTRRRRIPFDQLSSGLTGTFLLTLFPT</sequence>
<reference evidence="2" key="1">
    <citation type="submission" date="2018-11" db="EMBL/GenBank/DDBJ databases">
        <authorList>
            <consortium name="Pathogen Informatics"/>
        </authorList>
    </citation>
    <scope>NUCLEOTIDE SEQUENCE</scope>
</reference>
<gene>
    <name evidence="2" type="ORF">PXEA_LOCUS4168</name>
</gene>
<feature type="compositionally biased region" description="Basic and acidic residues" evidence="1">
    <location>
        <begin position="1"/>
        <end position="17"/>
    </location>
</feature>
<dbReference type="Proteomes" id="UP000784294">
    <property type="component" value="Unassembled WGS sequence"/>
</dbReference>
<name>A0A3S4ZS89_9PLAT</name>
<evidence type="ECO:0000256" key="1">
    <source>
        <dbReference type="SAM" id="MobiDB-lite"/>
    </source>
</evidence>